<reference evidence="3" key="1">
    <citation type="journal article" date="2015" name="Nat. Plants">
        <title>Genome expansion of Arabis alpina linked with retrotransposition and reduced symmetric DNA methylation.</title>
        <authorList>
            <person name="Willing E.M."/>
            <person name="Rawat V."/>
            <person name="Mandakova T."/>
            <person name="Maumus F."/>
            <person name="James G.V."/>
            <person name="Nordstroem K.J."/>
            <person name="Becker C."/>
            <person name="Warthmann N."/>
            <person name="Chica C."/>
            <person name="Szarzynska B."/>
            <person name="Zytnicki M."/>
            <person name="Albani M.C."/>
            <person name="Kiefer C."/>
            <person name="Bergonzi S."/>
            <person name="Castaings L."/>
            <person name="Mateos J.L."/>
            <person name="Berns M.C."/>
            <person name="Bujdoso N."/>
            <person name="Piofczyk T."/>
            <person name="de Lorenzo L."/>
            <person name="Barrero-Sicilia C."/>
            <person name="Mateos I."/>
            <person name="Piednoel M."/>
            <person name="Hagmann J."/>
            <person name="Chen-Min-Tao R."/>
            <person name="Iglesias-Fernandez R."/>
            <person name="Schuster S.C."/>
            <person name="Alonso-Blanco C."/>
            <person name="Roudier F."/>
            <person name="Carbonero P."/>
            <person name="Paz-Ares J."/>
            <person name="Davis S.J."/>
            <person name="Pecinka A."/>
            <person name="Quesneville H."/>
            <person name="Colot V."/>
            <person name="Lysak M.A."/>
            <person name="Weigel D."/>
            <person name="Coupland G."/>
            <person name="Schneeberger K."/>
        </authorList>
    </citation>
    <scope>NUCLEOTIDE SEQUENCE [LARGE SCALE GENOMIC DNA]</scope>
    <source>
        <strain evidence="3">cv. Pajares</strain>
    </source>
</reference>
<sequence length="142" mass="16063">MTLKWIPYLCHWKSHNIGSKGQRRFFCKTKLMADHLLSVKFGRFYENERKISFDFVSKKFGSTIDVDGDPVDLPPSLASFDGNGGTIIDSGTTLAYLSQTLYSSLIGKITARQLVKLHMVQETFACFSFTSKHDDLLPFLSL</sequence>
<evidence type="ECO:0000313" key="3">
    <source>
        <dbReference type="Proteomes" id="UP000029120"/>
    </source>
</evidence>
<dbReference type="Gramene" id="KFK30640">
    <property type="protein sequence ID" value="KFK30640"/>
    <property type="gene ID" value="AALP_AA6G008300"/>
</dbReference>
<protein>
    <recommendedName>
        <fullName evidence="1">Xylanase inhibitor C-terminal domain-containing protein</fullName>
    </recommendedName>
</protein>
<gene>
    <name evidence="2" type="ordered locus">AALP_Aa6g008300</name>
</gene>
<dbReference type="InterPro" id="IPR032799">
    <property type="entry name" value="TAXi_C"/>
</dbReference>
<feature type="domain" description="Xylanase inhibitor C-terminal" evidence="1">
    <location>
        <begin position="63"/>
        <end position="131"/>
    </location>
</feature>
<name>A0A087GL88_ARAAL</name>
<dbReference type="EMBL" id="CM002874">
    <property type="protein sequence ID" value="KFK30640.1"/>
    <property type="molecule type" value="Genomic_DNA"/>
</dbReference>
<proteinExistence type="predicted"/>
<dbReference type="OrthoDB" id="771136at2759"/>
<organism evidence="2 3">
    <name type="scientific">Arabis alpina</name>
    <name type="common">Alpine rock-cress</name>
    <dbReference type="NCBI Taxonomy" id="50452"/>
    <lineage>
        <taxon>Eukaryota</taxon>
        <taxon>Viridiplantae</taxon>
        <taxon>Streptophyta</taxon>
        <taxon>Embryophyta</taxon>
        <taxon>Tracheophyta</taxon>
        <taxon>Spermatophyta</taxon>
        <taxon>Magnoliopsida</taxon>
        <taxon>eudicotyledons</taxon>
        <taxon>Gunneridae</taxon>
        <taxon>Pentapetalae</taxon>
        <taxon>rosids</taxon>
        <taxon>malvids</taxon>
        <taxon>Brassicales</taxon>
        <taxon>Brassicaceae</taxon>
        <taxon>Arabideae</taxon>
        <taxon>Arabis</taxon>
    </lineage>
</organism>
<dbReference type="Pfam" id="PF14541">
    <property type="entry name" value="TAXi_C"/>
    <property type="match status" value="1"/>
</dbReference>
<dbReference type="AlphaFoldDB" id="A0A087GL88"/>
<dbReference type="eggNOG" id="KOG1339">
    <property type="taxonomic scope" value="Eukaryota"/>
</dbReference>
<dbReference type="Proteomes" id="UP000029120">
    <property type="component" value="Chromosome 6"/>
</dbReference>
<evidence type="ECO:0000259" key="1">
    <source>
        <dbReference type="Pfam" id="PF14541"/>
    </source>
</evidence>
<evidence type="ECO:0000313" key="2">
    <source>
        <dbReference type="EMBL" id="KFK30640.1"/>
    </source>
</evidence>
<keyword evidence="3" id="KW-1185">Reference proteome</keyword>
<dbReference type="InterPro" id="IPR021109">
    <property type="entry name" value="Peptidase_aspartic_dom_sf"/>
</dbReference>
<dbReference type="Gene3D" id="2.40.70.10">
    <property type="entry name" value="Acid Proteases"/>
    <property type="match status" value="1"/>
</dbReference>
<accession>A0A087GL88</accession>
<dbReference type="SUPFAM" id="SSF50630">
    <property type="entry name" value="Acid proteases"/>
    <property type="match status" value="1"/>
</dbReference>